<evidence type="ECO:0000313" key="2">
    <source>
        <dbReference type="EMBL" id="OAY68012.1"/>
    </source>
</evidence>
<gene>
    <name evidence="2" type="ORF">ACMD2_13479</name>
</gene>
<protein>
    <submittedName>
        <fullName evidence="2">Uncharacterized protein</fullName>
    </submittedName>
</protein>
<accession>A0A199UT75</accession>
<reference evidence="2 3" key="1">
    <citation type="journal article" date="2016" name="DNA Res.">
        <title>The draft genome of MD-2 pineapple using hybrid error correction of long reads.</title>
        <authorList>
            <person name="Redwan R.M."/>
            <person name="Saidin A."/>
            <person name="Kumar S.V."/>
        </authorList>
    </citation>
    <scope>NUCLEOTIDE SEQUENCE [LARGE SCALE GENOMIC DNA]</scope>
    <source>
        <strain evidence="3">cv. MD2</strain>
        <tissue evidence="2">Leaf</tissue>
    </source>
</reference>
<feature type="region of interest" description="Disordered" evidence="1">
    <location>
        <begin position="16"/>
        <end position="45"/>
    </location>
</feature>
<organism evidence="2 3">
    <name type="scientific">Ananas comosus</name>
    <name type="common">Pineapple</name>
    <name type="synonym">Ananas ananas</name>
    <dbReference type="NCBI Taxonomy" id="4615"/>
    <lineage>
        <taxon>Eukaryota</taxon>
        <taxon>Viridiplantae</taxon>
        <taxon>Streptophyta</taxon>
        <taxon>Embryophyta</taxon>
        <taxon>Tracheophyta</taxon>
        <taxon>Spermatophyta</taxon>
        <taxon>Magnoliopsida</taxon>
        <taxon>Liliopsida</taxon>
        <taxon>Poales</taxon>
        <taxon>Bromeliaceae</taxon>
        <taxon>Bromelioideae</taxon>
        <taxon>Ananas</taxon>
    </lineage>
</organism>
<dbReference type="AlphaFoldDB" id="A0A199UT75"/>
<evidence type="ECO:0000313" key="3">
    <source>
        <dbReference type="Proteomes" id="UP000092600"/>
    </source>
</evidence>
<comment type="caution">
    <text evidence="2">The sequence shown here is derived from an EMBL/GenBank/DDBJ whole genome shotgun (WGS) entry which is preliminary data.</text>
</comment>
<sequence>MASTFVRSVARISSSSIRSRVSNASSAAARPFSLPAPSPSTSASSRIRRVAFVSRHMNLLLLERNIGAAQNLQV</sequence>
<evidence type="ECO:0000256" key="1">
    <source>
        <dbReference type="SAM" id="MobiDB-lite"/>
    </source>
</evidence>
<dbReference type="EMBL" id="LSRQ01005154">
    <property type="protein sequence ID" value="OAY68012.1"/>
    <property type="molecule type" value="Genomic_DNA"/>
</dbReference>
<name>A0A199UT75_ANACO</name>
<dbReference type="Proteomes" id="UP000092600">
    <property type="component" value="Unassembled WGS sequence"/>
</dbReference>
<proteinExistence type="predicted"/>